<accession>A0A9D0ZDR0</accession>
<name>A0A9D0ZDR0_9FIRM</name>
<proteinExistence type="predicted"/>
<comment type="caution">
    <text evidence="1">The sequence shown here is derived from an EMBL/GenBank/DDBJ whole genome shotgun (WGS) entry which is preliminary data.</text>
</comment>
<evidence type="ECO:0000313" key="1">
    <source>
        <dbReference type="EMBL" id="HIQ78212.1"/>
    </source>
</evidence>
<protein>
    <submittedName>
        <fullName evidence="1">Uncharacterized protein</fullName>
    </submittedName>
</protein>
<dbReference type="AlphaFoldDB" id="A0A9D0ZDR0"/>
<dbReference type="Proteomes" id="UP000824262">
    <property type="component" value="Unassembled WGS sequence"/>
</dbReference>
<reference evidence="1" key="2">
    <citation type="journal article" date="2021" name="PeerJ">
        <title>Extensive microbial diversity within the chicken gut microbiome revealed by metagenomics and culture.</title>
        <authorList>
            <person name="Gilroy R."/>
            <person name="Ravi A."/>
            <person name="Getino M."/>
            <person name="Pursley I."/>
            <person name="Horton D.L."/>
            <person name="Alikhan N.F."/>
            <person name="Baker D."/>
            <person name="Gharbi K."/>
            <person name="Hall N."/>
            <person name="Watson M."/>
            <person name="Adriaenssens E.M."/>
            <person name="Foster-Nyarko E."/>
            <person name="Jarju S."/>
            <person name="Secka A."/>
            <person name="Antonio M."/>
            <person name="Oren A."/>
            <person name="Chaudhuri R.R."/>
            <person name="La Ragione R."/>
            <person name="Hildebrand F."/>
            <person name="Pallen M.J."/>
        </authorList>
    </citation>
    <scope>NUCLEOTIDE SEQUENCE</scope>
    <source>
        <strain evidence="1">ChiBcolR7-354</strain>
    </source>
</reference>
<sequence>MFGYVIANREIMTEEQIERYRAYYCGLCRTLKRRHGAAARFTLNYDMTFLVLLLSSMCEPEEESGSARCAAHPLSENPWRASAFTDYAADMNVALAYLNFMDDWRDERRVMRRAEAAALSGAYSRVKEDYPARCGFIEERLEELAGIESSGETDPDAGARCFGRLMGEVFDYGLDSTWGPRIRRFGEELGEFIYIMDAVVDLPEDTAHSRYNPLAKFAEGKSEEELYALLTVLIGEASEQFELLPLVRDVDIMRNILYSGVWLRYNIEMEKRHRKEGGAAVES</sequence>
<dbReference type="Pfam" id="PF18937">
    <property type="entry name" value="DUF5685"/>
    <property type="match status" value="1"/>
</dbReference>
<dbReference type="EMBL" id="DVGA01000034">
    <property type="protein sequence ID" value="HIQ78212.1"/>
    <property type="molecule type" value="Genomic_DNA"/>
</dbReference>
<dbReference type="InterPro" id="IPR043740">
    <property type="entry name" value="DUF5685"/>
</dbReference>
<reference evidence="1" key="1">
    <citation type="submission" date="2020-10" db="EMBL/GenBank/DDBJ databases">
        <authorList>
            <person name="Gilroy R."/>
        </authorList>
    </citation>
    <scope>NUCLEOTIDE SEQUENCE</scope>
    <source>
        <strain evidence="1">ChiBcolR7-354</strain>
    </source>
</reference>
<evidence type="ECO:0000313" key="2">
    <source>
        <dbReference type="Proteomes" id="UP000824262"/>
    </source>
</evidence>
<gene>
    <name evidence="1" type="ORF">IAB77_03020</name>
</gene>
<organism evidence="1 2">
    <name type="scientific">Candidatus Scatomorpha intestinavium</name>
    <dbReference type="NCBI Taxonomy" id="2840922"/>
    <lineage>
        <taxon>Bacteria</taxon>
        <taxon>Bacillati</taxon>
        <taxon>Bacillota</taxon>
        <taxon>Clostridia</taxon>
        <taxon>Eubacteriales</taxon>
        <taxon>Candidatus Scatomorpha</taxon>
    </lineage>
</organism>